<dbReference type="SUPFAM" id="SSF49464">
    <property type="entry name" value="Carboxypeptidase regulatory domain-like"/>
    <property type="match status" value="1"/>
</dbReference>
<evidence type="ECO:0000313" key="1">
    <source>
        <dbReference type="EMBL" id="MDM1048961.1"/>
    </source>
</evidence>
<keyword evidence="2" id="KW-1185">Reference proteome</keyword>
<dbReference type="InterPro" id="IPR008969">
    <property type="entry name" value="CarboxyPept-like_regulatory"/>
</dbReference>
<accession>A0ABT7NPA5</accession>
<proteinExistence type="predicted"/>
<organism evidence="1 2">
    <name type="scientific">Sphingobacterium hotanense</name>
    <dbReference type="NCBI Taxonomy" id="649196"/>
    <lineage>
        <taxon>Bacteria</taxon>
        <taxon>Pseudomonadati</taxon>
        <taxon>Bacteroidota</taxon>
        <taxon>Sphingobacteriia</taxon>
        <taxon>Sphingobacteriales</taxon>
        <taxon>Sphingobacteriaceae</taxon>
        <taxon>Sphingobacterium</taxon>
    </lineage>
</organism>
<name>A0ABT7NPA5_9SPHI</name>
<gene>
    <name evidence="1" type="ORF">HX018_12020</name>
</gene>
<protein>
    <submittedName>
        <fullName evidence="1">Carboxypeptidase regulatory-like domain-containing protein</fullName>
    </submittedName>
</protein>
<comment type="caution">
    <text evidence="1">The sequence shown here is derived from an EMBL/GenBank/DDBJ whole genome shotgun (WGS) entry which is preliminary data.</text>
</comment>
<dbReference type="Gene3D" id="2.60.40.1120">
    <property type="entry name" value="Carboxypeptidase-like, regulatory domain"/>
    <property type="match status" value="1"/>
</dbReference>
<dbReference type="EMBL" id="JACAGK010000033">
    <property type="protein sequence ID" value="MDM1048961.1"/>
    <property type="molecule type" value="Genomic_DNA"/>
</dbReference>
<evidence type="ECO:0000313" key="2">
    <source>
        <dbReference type="Proteomes" id="UP001170954"/>
    </source>
</evidence>
<reference evidence="1" key="2">
    <citation type="journal article" date="2022" name="Sci. Total Environ.">
        <title>Prevalence, transmission, and molecular epidemiology of tet(X)-positive bacteria among humans, animals, and environmental niches in China: An epidemiological, and genomic-based study.</title>
        <authorList>
            <person name="Dong N."/>
            <person name="Zeng Y."/>
            <person name="Cai C."/>
            <person name="Sun C."/>
            <person name="Lu J."/>
            <person name="Liu C."/>
            <person name="Zhou H."/>
            <person name="Sun Q."/>
            <person name="Shu L."/>
            <person name="Wang H."/>
            <person name="Wang Y."/>
            <person name="Wang S."/>
            <person name="Wu C."/>
            <person name="Chan E.W."/>
            <person name="Chen G."/>
            <person name="Shen Z."/>
            <person name="Chen S."/>
            <person name="Zhang R."/>
        </authorList>
    </citation>
    <scope>NUCLEOTIDE SEQUENCE</scope>
    <source>
        <strain evidence="1">R1692</strain>
    </source>
</reference>
<dbReference type="Proteomes" id="UP001170954">
    <property type="component" value="Unassembled WGS sequence"/>
</dbReference>
<dbReference type="RefSeq" id="WP_286651585.1">
    <property type="nucleotide sequence ID" value="NZ_JACAGK010000033.1"/>
</dbReference>
<sequence>MRKTLRKTIWVCMSLTVLTCCDKADGEQGTPEQEEGYATGKVTDSKGLPISNARVVLDNTVLYASYIHGTTDKFGTYRIKALPGSWRTFAYVDKIYNGQVYSMELFPDGIDAFNEEGAVRNFTWKLEGDMPWEAEAYYGGTVLLSTDYGFYEDEKDIEITLTPVGPQIDGSTGKTLLLKYGEKKWTHRNELWDIPIGRYKVTAKLKKEGKVIPLKIEDWYKRGGLVSEFQLDFIPKPGNGVNNSASIVIGY</sequence>
<reference evidence="1" key="1">
    <citation type="submission" date="2020-06" db="EMBL/GenBank/DDBJ databases">
        <authorList>
            <person name="Dong N."/>
        </authorList>
    </citation>
    <scope>NUCLEOTIDE SEQUENCE</scope>
    <source>
        <strain evidence="1">R1692</strain>
    </source>
</reference>